<comment type="caution">
    <text evidence="2">The sequence shown here is derived from an EMBL/GenBank/DDBJ whole genome shotgun (WGS) entry which is preliminary data.</text>
</comment>
<evidence type="ECO:0000256" key="1">
    <source>
        <dbReference type="SAM" id="Phobius"/>
    </source>
</evidence>
<evidence type="ECO:0000313" key="2">
    <source>
        <dbReference type="EMBL" id="MBD2501211.1"/>
    </source>
</evidence>
<sequence>MNLFKIAWQISIFTFVYLFPMLTVDAGEIYKLKNGLAFYINVINQHPFLVDHEKLLIIQNHQKQVQQITLYGDPGTGSPAFLFKQNEDIILIDSNGYWYFFNQKGVLLRKVWKWQEDLPRDFIGIIAYSKDKNDYILIKNRRITKNDVYRYKDP</sequence>
<evidence type="ECO:0000313" key="3">
    <source>
        <dbReference type="Proteomes" id="UP000661112"/>
    </source>
</evidence>
<organism evidence="2 3">
    <name type="scientific">Anabaena azotica FACHB-119</name>
    <dbReference type="NCBI Taxonomy" id="947527"/>
    <lineage>
        <taxon>Bacteria</taxon>
        <taxon>Bacillati</taxon>
        <taxon>Cyanobacteriota</taxon>
        <taxon>Cyanophyceae</taxon>
        <taxon>Nostocales</taxon>
        <taxon>Nostocaceae</taxon>
        <taxon>Anabaena</taxon>
        <taxon>Anabaena azotica</taxon>
    </lineage>
</organism>
<dbReference type="EMBL" id="JACJSG010000013">
    <property type="protein sequence ID" value="MBD2501211.1"/>
    <property type="molecule type" value="Genomic_DNA"/>
</dbReference>
<keyword evidence="3" id="KW-1185">Reference proteome</keyword>
<feature type="transmembrane region" description="Helical" evidence="1">
    <location>
        <begin position="6"/>
        <end position="24"/>
    </location>
</feature>
<protein>
    <recommendedName>
        <fullName evidence="4">6-bladed beta-propeller</fullName>
    </recommendedName>
</protein>
<proteinExistence type="predicted"/>
<gene>
    <name evidence="2" type="ORF">H6G83_11460</name>
</gene>
<name>A0ABR8D2P3_9NOST</name>
<reference evidence="2 3" key="1">
    <citation type="journal article" date="2020" name="ISME J.">
        <title>Comparative genomics reveals insights into cyanobacterial evolution and habitat adaptation.</title>
        <authorList>
            <person name="Chen M.Y."/>
            <person name="Teng W.K."/>
            <person name="Zhao L."/>
            <person name="Hu C.X."/>
            <person name="Zhou Y.K."/>
            <person name="Han B.P."/>
            <person name="Song L.R."/>
            <person name="Shu W.S."/>
        </authorList>
    </citation>
    <scope>NUCLEOTIDE SEQUENCE [LARGE SCALE GENOMIC DNA]</scope>
    <source>
        <strain evidence="2 3">FACHB-119</strain>
    </source>
</reference>
<evidence type="ECO:0008006" key="4">
    <source>
        <dbReference type="Google" id="ProtNLM"/>
    </source>
</evidence>
<dbReference type="Proteomes" id="UP000661112">
    <property type="component" value="Unassembled WGS sequence"/>
</dbReference>
<keyword evidence="1" id="KW-0812">Transmembrane</keyword>
<keyword evidence="1" id="KW-1133">Transmembrane helix</keyword>
<keyword evidence="1" id="KW-0472">Membrane</keyword>
<dbReference type="RefSeq" id="WP_190471536.1">
    <property type="nucleotide sequence ID" value="NZ_JACJSG010000013.1"/>
</dbReference>
<accession>A0ABR8D2P3</accession>